<dbReference type="Pfam" id="PF16501">
    <property type="entry name" value="SCAPER_N"/>
    <property type="match status" value="1"/>
</dbReference>
<dbReference type="AlphaFoldDB" id="A0A8S1HST8"/>
<feature type="region of interest" description="Disordered" evidence="1">
    <location>
        <begin position="255"/>
        <end position="283"/>
    </location>
</feature>
<accession>A0A8S1HST8</accession>
<name>A0A8S1HST8_9PELO</name>
<organism evidence="3 4">
    <name type="scientific">Caenorhabditis auriculariae</name>
    <dbReference type="NCBI Taxonomy" id="2777116"/>
    <lineage>
        <taxon>Eukaryota</taxon>
        <taxon>Metazoa</taxon>
        <taxon>Ecdysozoa</taxon>
        <taxon>Nematoda</taxon>
        <taxon>Chromadorea</taxon>
        <taxon>Rhabditida</taxon>
        <taxon>Rhabditina</taxon>
        <taxon>Rhabditomorpha</taxon>
        <taxon>Rhabditoidea</taxon>
        <taxon>Rhabditidae</taxon>
        <taxon>Peloderinae</taxon>
        <taxon>Caenorhabditis</taxon>
    </lineage>
</organism>
<dbReference type="Proteomes" id="UP000835052">
    <property type="component" value="Unassembled WGS sequence"/>
</dbReference>
<sequence length="849" mass="95584">MEAPTRPTVLLPVTTLAVTSNGEIPHIPTRAASIASKSSRKKRNRKKRARQWTYYIDTLKSAIDGLYEICRSEHSVAGCREAMLYLQSASNDFKSLIESINVEVEFTTASNEKRPSVAWEIRKSMSSPSHMVINEKLVNNSPLLPISVLAEAVRNANVSKEDASDQSSPAYLPIKDLNPNNISYARITAAAVAVVAAAANASEQHHEDGWQVVRSRRRKSASSTTASEFDREMSLESDYAPTVPLNVYERLSSGIGSSSCRRGKYSASSSRNIPSPTTTSSARLTCPRSAMDLPQTKASMAKMAYSRQLLWEKNQHALYEKLRARQKREKVATNTQHHQSSTSLTVVATTEPGTHVSRARSTCGFTFADPLAVRKSVEAYTQQKRQQQHKQKAVAAPEAEHALQSINENDEPATSAAPPEAKELMSTSMTSDEVPADPKPKSPEPLEVLDQEKRKELPSSSQSLRAPTPGSTSSNFVEGSTTSAPAVLLLETSAAFVEDDVVWREMTEEEESLALEENSLKFEIEKAESLSFDVELEKQVCSEAAQLEKLHRREKRRNVKRSRETEKEARNPREMRHFMPPPSDATPLEKKFVSEELQTLATVAWSELMNQSVPMGPVHEPGTLVERHEKMSSPSRRKCDKDDDDFGRRHEEKLRRADELRSQLQEERAARVKELTKRVEEVRAKKLAIQEKKRKLLEERMQRATENRETHLTEIVRKAKDDDQKVHEVLFINTLQGDAKRHELMMKTRSDDASHEEKKKQLADERARKMEEKAAKEAAAVARRREVAMARENRLKSLVVEKEARISQRAAEQEEKKRIKRESTKNGPKASVIPTNPNIAETTEKFDEK</sequence>
<dbReference type="PANTHER" id="PTHR31434:SF2">
    <property type="entry name" value="S PHASE CYCLIN A-ASSOCIATED PROTEIN IN THE ENDOPLASMIC RETICULUM"/>
    <property type="match status" value="1"/>
</dbReference>
<dbReference type="PANTHER" id="PTHR31434">
    <property type="entry name" value="S PHASE CYCLIN A-ASSOCIATED PROTEIN IN THE ENDOPLASMIC RETICULUM"/>
    <property type="match status" value="1"/>
</dbReference>
<feature type="compositionally biased region" description="Basic and acidic residues" evidence="1">
    <location>
        <begin position="747"/>
        <end position="776"/>
    </location>
</feature>
<proteinExistence type="predicted"/>
<feature type="compositionally biased region" description="Basic and acidic residues" evidence="1">
    <location>
        <begin position="625"/>
        <end position="668"/>
    </location>
</feature>
<dbReference type="OrthoDB" id="71500at2759"/>
<feature type="region of interest" description="Disordered" evidence="1">
    <location>
        <begin position="205"/>
        <end position="234"/>
    </location>
</feature>
<gene>
    <name evidence="3" type="ORF">CAUJ_LOCUS14346</name>
</gene>
<dbReference type="EMBL" id="CAJGYM010000126">
    <property type="protein sequence ID" value="CAD6198440.1"/>
    <property type="molecule type" value="Genomic_DNA"/>
</dbReference>
<evidence type="ECO:0000259" key="2">
    <source>
        <dbReference type="Pfam" id="PF16501"/>
    </source>
</evidence>
<feature type="compositionally biased region" description="Basic and acidic residues" evidence="1">
    <location>
        <begin position="436"/>
        <end position="457"/>
    </location>
</feature>
<evidence type="ECO:0000313" key="4">
    <source>
        <dbReference type="Proteomes" id="UP000835052"/>
    </source>
</evidence>
<protein>
    <recommendedName>
        <fullName evidence="2">S phase cyclin A-associated protein in the endoplasmic reticulum N-terminal domain-containing protein</fullName>
    </recommendedName>
</protein>
<feature type="region of interest" description="Disordered" evidence="1">
    <location>
        <begin position="424"/>
        <end position="480"/>
    </location>
</feature>
<dbReference type="InterPro" id="IPR032446">
    <property type="entry name" value="SCAPER_N"/>
</dbReference>
<feature type="region of interest" description="Disordered" evidence="1">
    <location>
        <begin position="747"/>
        <end position="777"/>
    </location>
</feature>
<feature type="region of interest" description="Disordered" evidence="1">
    <location>
        <begin position="551"/>
        <end position="587"/>
    </location>
</feature>
<reference evidence="3" key="1">
    <citation type="submission" date="2020-10" db="EMBL/GenBank/DDBJ databases">
        <authorList>
            <person name="Kikuchi T."/>
        </authorList>
    </citation>
    <scope>NUCLEOTIDE SEQUENCE</scope>
    <source>
        <strain evidence="3">NKZ352</strain>
    </source>
</reference>
<feature type="region of interest" description="Disordered" evidence="1">
    <location>
        <begin position="379"/>
        <end position="400"/>
    </location>
</feature>
<evidence type="ECO:0000256" key="1">
    <source>
        <dbReference type="SAM" id="MobiDB-lite"/>
    </source>
</evidence>
<feature type="domain" description="S phase cyclin A-associated protein in the endoplasmic reticulum N-terminal" evidence="2">
    <location>
        <begin position="40"/>
        <end position="131"/>
    </location>
</feature>
<evidence type="ECO:0000313" key="3">
    <source>
        <dbReference type="EMBL" id="CAD6198440.1"/>
    </source>
</evidence>
<comment type="caution">
    <text evidence="3">The sequence shown here is derived from an EMBL/GenBank/DDBJ whole genome shotgun (WGS) entry which is preliminary data.</text>
</comment>
<feature type="compositionally biased region" description="Polar residues" evidence="1">
    <location>
        <begin position="332"/>
        <end position="352"/>
    </location>
</feature>
<feature type="compositionally biased region" description="Polar residues" evidence="1">
    <location>
        <begin position="266"/>
        <end position="283"/>
    </location>
</feature>
<feature type="compositionally biased region" description="Basic and acidic residues" evidence="1">
    <location>
        <begin position="800"/>
        <end position="824"/>
    </location>
</feature>
<dbReference type="Gene3D" id="6.10.280.30">
    <property type="match status" value="1"/>
</dbReference>
<feature type="region of interest" description="Disordered" evidence="1">
    <location>
        <begin position="612"/>
        <end position="668"/>
    </location>
</feature>
<feature type="compositionally biased region" description="Basic and acidic residues" evidence="1">
    <location>
        <begin position="561"/>
        <end position="577"/>
    </location>
</feature>
<keyword evidence="4" id="KW-1185">Reference proteome</keyword>
<feature type="compositionally biased region" description="Polar residues" evidence="1">
    <location>
        <begin position="458"/>
        <end position="480"/>
    </location>
</feature>
<feature type="region of interest" description="Disordered" evidence="1">
    <location>
        <begin position="800"/>
        <end position="849"/>
    </location>
</feature>
<feature type="region of interest" description="Disordered" evidence="1">
    <location>
        <begin position="328"/>
        <end position="357"/>
    </location>
</feature>